<proteinExistence type="inferred from homology"/>
<evidence type="ECO:0000313" key="5">
    <source>
        <dbReference type="Proteomes" id="UP000024329"/>
    </source>
</evidence>
<dbReference type="eggNOG" id="COG3386">
    <property type="taxonomic scope" value="Bacteria"/>
</dbReference>
<dbReference type="Pfam" id="PF08450">
    <property type="entry name" value="SGL"/>
    <property type="match status" value="1"/>
</dbReference>
<dbReference type="PATRIC" id="fig|158500.4.peg.1774"/>
<dbReference type="Gene3D" id="2.120.10.30">
    <property type="entry name" value="TolB, C-terminal domain"/>
    <property type="match status" value="1"/>
</dbReference>
<evidence type="ECO:0000313" key="6">
    <source>
        <dbReference type="Proteomes" id="UP000094626"/>
    </source>
</evidence>
<dbReference type="InterPro" id="IPR011042">
    <property type="entry name" value="6-blade_b-propeller_TolB-like"/>
</dbReference>
<dbReference type="Proteomes" id="UP000094626">
    <property type="component" value="Plasmid pSA1"/>
</dbReference>
<dbReference type="InterPro" id="IPR013658">
    <property type="entry name" value="SGL"/>
</dbReference>
<keyword evidence="3" id="KW-0614">Plasmid</keyword>
<dbReference type="PANTHER" id="PTHR10907">
    <property type="entry name" value="REGUCALCIN"/>
    <property type="match status" value="1"/>
</dbReference>
<reference evidence="4 5" key="1">
    <citation type="submission" date="2014-03" db="EMBL/GenBank/DDBJ databases">
        <title>Whole genome sequence of Novosphingobium resinovorum KF1.</title>
        <authorList>
            <person name="Gan H.M."/>
            <person name="Gan H.Y."/>
            <person name="Chew T.H."/>
            <person name="Savka M.A."/>
        </authorList>
    </citation>
    <scope>NUCLEOTIDE SEQUENCE [LARGE SCALE GENOMIC DNA]</scope>
    <source>
        <strain evidence="4 5">KF1</strain>
    </source>
</reference>
<keyword evidence="6" id="KW-1185">Reference proteome</keyword>
<dbReference type="SUPFAM" id="SSF63829">
    <property type="entry name" value="Calcium-dependent phosphotriesterase"/>
    <property type="match status" value="1"/>
</dbReference>
<reference evidence="3" key="2">
    <citation type="submission" date="2016-08" db="EMBL/GenBank/DDBJ databases">
        <authorList>
            <person name="Seilhamer J.J."/>
        </authorList>
    </citation>
    <scope>NUCLEOTIDE SEQUENCE [LARGE SCALE GENOMIC DNA]</scope>
    <source>
        <strain evidence="3">SA1</strain>
        <plasmid evidence="3">pSA1</plasmid>
    </source>
</reference>
<dbReference type="GO" id="GO:0004341">
    <property type="term" value="F:gluconolactonase activity"/>
    <property type="evidence" value="ECO:0007669"/>
    <property type="project" value="TreeGrafter"/>
</dbReference>
<evidence type="ECO:0000313" key="3">
    <source>
        <dbReference type="EMBL" id="AOR79003.1"/>
    </source>
</evidence>
<dbReference type="GO" id="GO:0019853">
    <property type="term" value="P:L-ascorbic acid biosynthetic process"/>
    <property type="evidence" value="ECO:0007669"/>
    <property type="project" value="TreeGrafter"/>
</dbReference>
<dbReference type="KEGG" id="nre:BES08_19075"/>
<sequence length="290" mass="30737">MSLPPYEVVADGYDFIEAPRVSADGTVWFADLTATGVYRKRPGYATELMLPGRLWVGGIVFDDGGDVLCSGRGGIVALDPATGTTRDVLTRIEGAPLVAVNDMEGDGRGGLFAGTIDFEAIFETGKKPSPGLFFHLSGDGEVTVLRRDVVASNGIAASPCGTWLYHMETTRGIWRYPLLPSGLPGPGVLLVELEDGDGLTLDAAGNLWAACWSTGRLLRFAPDGTQTAEMRLPYPHVVSVAFGSADPDWLYVSTGGNADAPRSGAVLRIKVEGPGLPGPTTRLRMLCREP</sequence>
<reference evidence="6" key="3">
    <citation type="journal article" date="2017" name="J. Biotechnol.">
        <title>Complete genome sequence of Novosphingobium resinovorum SA1, a versatile xenobiotic-degrading bacterium capable of utilizing sulfanilic acid.</title>
        <authorList>
            <person name="Hegedus B."/>
            <person name="Kos P.B."/>
            <person name="Balint B."/>
            <person name="Maroti G."/>
            <person name="Gan H.M."/>
            <person name="Perei K."/>
            <person name="Rakhely G."/>
        </authorList>
    </citation>
    <scope>NUCLEOTIDE SEQUENCE [LARGE SCALE GENOMIC DNA]</scope>
    <source>
        <strain evidence="6">SA1</strain>
    </source>
</reference>
<dbReference type="EMBL" id="JFYZ01000005">
    <property type="protein sequence ID" value="EZP82807.1"/>
    <property type="molecule type" value="Genomic_DNA"/>
</dbReference>
<dbReference type="PANTHER" id="PTHR10907:SF47">
    <property type="entry name" value="REGUCALCIN"/>
    <property type="match status" value="1"/>
</dbReference>
<evidence type="ECO:0000313" key="4">
    <source>
        <dbReference type="EMBL" id="EZP82807.1"/>
    </source>
</evidence>
<evidence type="ECO:0000256" key="1">
    <source>
        <dbReference type="ARBA" id="ARBA00008853"/>
    </source>
</evidence>
<organism evidence="4 5">
    <name type="scientific">Novosphingobium resinovorum</name>
    <dbReference type="NCBI Taxonomy" id="158500"/>
    <lineage>
        <taxon>Bacteria</taxon>
        <taxon>Pseudomonadati</taxon>
        <taxon>Pseudomonadota</taxon>
        <taxon>Alphaproteobacteria</taxon>
        <taxon>Sphingomonadales</taxon>
        <taxon>Sphingomonadaceae</taxon>
        <taxon>Novosphingobium</taxon>
    </lineage>
</organism>
<geneLocation type="plasmid" evidence="3 6">
    <name>pSA1</name>
</geneLocation>
<dbReference type="Proteomes" id="UP000024329">
    <property type="component" value="Unassembled WGS sequence"/>
</dbReference>
<comment type="similarity">
    <text evidence="1">Belongs to the SMP-30/CGR1 family.</text>
</comment>
<dbReference type="EMBL" id="CP017076">
    <property type="protein sequence ID" value="AOR79003.1"/>
    <property type="molecule type" value="Genomic_DNA"/>
</dbReference>
<name>A0A031K2K5_9SPHN</name>
<gene>
    <name evidence="3" type="ORF">BES08_19075</name>
    <name evidence="4" type="ORF">BV97_01731</name>
</gene>
<evidence type="ECO:0000259" key="2">
    <source>
        <dbReference type="Pfam" id="PF08450"/>
    </source>
</evidence>
<accession>A0A031K2K5</accession>
<protein>
    <submittedName>
        <fullName evidence="3 4">Gluconolaconase</fullName>
    </submittedName>
</protein>
<feature type="domain" description="SMP-30/Gluconolactonase/LRE-like region" evidence="2">
    <location>
        <begin position="17"/>
        <end position="254"/>
    </location>
</feature>
<dbReference type="RefSeq" id="WP_036525088.1">
    <property type="nucleotide sequence ID" value="NZ_CP017076.1"/>
</dbReference>
<dbReference type="OrthoDB" id="2633250at2"/>
<dbReference type="GO" id="GO:0005509">
    <property type="term" value="F:calcium ion binding"/>
    <property type="evidence" value="ECO:0007669"/>
    <property type="project" value="TreeGrafter"/>
</dbReference>
<dbReference type="AlphaFoldDB" id="A0A031K2K5"/>